<gene>
    <name evidence="1" type="ORF">ZT3D7_G2149</name>
</gene>
<dbReference type="EMBL" id="LT853692">
    <property type="protein sequence ID" value="SMQ47002.1"/>
    <property type="molecule type" value="Genomic_DNA"/>
</dbReference>
<evidence type="ECO:0000313" key="1">
    <source>
        <dbReference type="EMBL" id="SMQ47002.1"/>
    </source>
</evidence>
<dbReference type="AlphaFoldDB" id="A0A1X7RHV7"/>
<sequence>MQFASGSLISTAGCKLGCTKAGRLPCCIMPTRDRVNGIGASVMFQGAVSRKFASNELQSKSSRFTSEFTQSTLGSRIARFSTLPAEGTCEVTSRVISVLAELSRPILLSMVGFILAVA</sequence>
<evidence type="ECO:0000313" key="2">
    <source>
        <dbReference type="Proteomes" id="UP000215127"/>
    </source>
</evidence>
<organism evidence="1 2">
    <name type="scientific">Zymoseptoria tritici (strain ST99CH_3D7)</name>
    <dbReference type="NCBI Taxonomy" id="1276538"/>
    <lineage>
        <taxon>Eukaryota</taxon>
        <taxon>Fungi</taxon>
        <taxon>Dikarya</taxon>
        <taxon>Ascomycota</taxon>
        <taxon>Pezizomycotina</taxon>
        <taxon>Dothideomycetes</taxon>
        <taxon>Dothideomycetidae</taxon>
        <taxon>Mycosphaerellales</taxon>
        <taxon>Mycosphaerellaceae</taxon>
        <taxon>Zymoseptoria</taxon>
    </lineage>
</organism>
<reference evidence="1 2" key="1">
    <citation type="submission" date="2016-06" db="EMBL/GenBank/DDBJ databases">
        <authorList>
            <person name="Kjaerup R.B."/>
            <person name="Dalgaard T.S."/>
            <person name="Juul-Madsen H.R."/>
        </authorList>
    </citation>
    <scope>NUCLEOTIDE SEQUENCE [LARGE SCALE GENOMIC DNA]</scope>
</reference>
<accession>A0A1X7RHV7</accession>
<name>A0A1X7RHV7_ZYMT9</name>
<protein>
    <submittedName>
        <fullName evidence="1">Uncharacterized protein</fullName>
    </submittedName>
</protein>
<keyword evidence="2" id="KW-1185">Reference proteome</keyword>
<dbReference type="Proteomes" id="UP000215127">
    <property type="component" value="Chromosome 1"/>
</dbReference>
<proteinExistence type="predicted"/>